<organism evidence="2 3">
    <name type="scientific">Eiseniibacteriota bacterium</name>
    <dbReference type="NCBI Taxonomy" id="2212470"/>
    <lineage>
        <taxon>Bacteria</taxon>
        <taxon>Candidatus Eiseniibacteriota</taxon>
    </lineage>
</organism>
<dbReference type="EMBL" id="JABDJR010000573">
    <property type="protein sequence ID" value="NNF07922.1"/>
    <property type="molecule type" value="Genomic_DNA"/>
</dbReference>
<dbReference type="InterPro" id="IPR026022">
    <property type="entry name" value="PhoU_dom"/>
</dbReference>
<evidence type="ECO:0000313" key="2">
    <source>
        <dbReference type="EMBL" id="NNF07922.1"/>
    </source>
</evidence>
<dbReference type="PANTHER" id="PTHR42930:SF3">
    <property type="entry name" value="PHOSPHATE-SPECIFIC TRANSPORT SYSTEM ACCESSORY PROTEIN PHOU"/>
    <property type="match status" value="1"/>
</dbReference>
<evidence type="ECO:0000313" key="3">
    <source>
        <dbReference type="Proteomes" id="UP000547674"/>
    </source>
</evidence>
<dbReference type="GO" id="GO:0030643">
    <property type="term" value="P:intracellular phosphate ion homeostasis"/>
    <property type="evidence" value="ECO:0007669"/>
    <property type="project" value="InterPro"/>
</dbReference>
<protein>
    <recommendedName>
        <fullName evidence="1">PhoU domain-containing protein</fullName>
    </recommendedName>
</protein>
<dbReference type="Proteomes" id="UP000547674">
    <property type="component" value="Unassembled WGS sequence"/>
</dbReference>
<dbReference type="PANTHER" id="PTHR42930">
    <property type="entry name" value="PHOSPHATE-SPECIFIC TRANSPORT SYSTEM ACCESSORY PROTEIN PHOU"/>
    <property type="match status" value="1"/>
</dbReference>
<dbReference type="GO" id="GO:0045936">
    <property type="term" value="P:negative regulation of phosphate metabolic process"/>
    <property type="evidence" value="ECO:0007669"/>
    <property type="project" value="InterPro"/>
</dbReference>
<comment type="caution">
    <text evidence="2">The sequence shown here is derived from an EMBL/GenBank/DDBJ whole genome shotgun (WGS) entry which is preliminary data.</text>
</comment>
<name>A0A7Y2EBL4_UNCEI</name>
<feature type="domain" description="PhoU" evidence="1">
    <location>
        <begin position="1"/>
        <end position="83"/>
    </location>
</feature>
<dbReference type="Gene3D" id="1.20.58.220">
    <property type="entry name" value="Phosphate transport system protein phou homolog 2, domain 2"/>
    <property type="match status" value="1"/>
</dbReference>
<accession>A0A7Y2EBL4</accession>
<dbReference type="Pfam" id="PF01895">
    <property type="entry name" value="PhoU"/>
    <property type="match status" value="1"/>
</dbReference>
<dbReference type="InterPro" id="IPR038078">
    <property type="entry name" value="PhoU-like_sf"/>
</dbReference>
<dbReference type="InterPro" id="IPR028366">
    <property type="entry name" value="PhoU"/>
</dbReference>
<dbReference type="AlphaFoldDB" id="A0A7Y2EBL4"/>
<reference evidence="2 3" key="1">
    <citation type="submission" date="2020-03" db="EMBL/GenBank/DDBJ databases">
        <title>Metabolic flexibility allows generalist bacteria to become dominant in a frequently disturbed ecosystem.</title>
        <authorList>
            <person name="Chen Y.-J."/>
            <person name="Leung P.M."/>
            <person name="Bay S.K."/>
            <person name="Hugenholtz P."/>
            <person name="Kessler A.J."/>
            <person name="Shelley G."/>
            <person name="Waite D.W."/>
            <person name="Cook P.L."/>
            <person name="Greening C."/>
        </authorList>
    </citation>
    <scope>NUCLEOTIDE SEQUENCE [LARGE SCALE GENOMIC DNA]</scope>
    <source>
        <strain evidence="2">SS_bin_28</strain>
    </source>
</reference>
<dbReference type="SUPFAM" id="SSF109755">
    <property type="entry name" value="PhoU-like"/>
    <property type="match status" value="1"/>
</dbReference>
<sequence>MTAAVQDMVRGSLDSLVNLDTKLAREICLKDDIVDDYNREMFIVVQEIMEQDPKSIPIVIHFLSVSRHLERIADLATNIAEDVVFMVDGEIIRHQLEDFA</sequence>
<evidence type="ECO:0000259" key="1">
    <source>
        <dbReference type="Pfam" id="PF01895"/>
    </source>
</evidence>
<gene>
    <name evidence="2" type="ORF">HKN21_14255</name>
</gene>
<proteinExistence type="predicted"/>